<dbReference type="InterPro" id="IPR015915">
    <property type="entry name" value="Kelch-typ_b-propeller"/>
</dbReference>
<feature type="region of interest" description="Disordered" evidence="1">
    <location>
        <begin position="956"/>
        <end position="975"/>
    </location>
</feature>
<feature type="region of interest" description="Disordered" evidence="1">
    <location>
        <begin position="37"/>
        <end position="62"/>
    </location>
</feature>
<dbReference type="Gene3D" id="2.130.10.80">
    <property type="entry name" value="Galactose oxidase/kelch, beta-propeller"/>
    <property type="match status" value="4"/>
</dbReference>
<gene>
    <name evidence="3" type="ORF">CAP_8117</name>
</gene>
<dbReference type="Proteomes" id="UP000019678">
    <property type="component" value="Unassembled WGS sequence"/>
</dbReference>
<proteinExistence type="predicted"/>
<evidence type="ECO:0000313" key="3">
    <source>
        <dbReference type="EMBL" id="EYF07616.1"/>
    </source>
</evidence>
<dbReference type="InterPro" id="IPR006652">
    <property type="entry name" value="Kelch_1"/>
</dbReference>
<sequence length="1192" mass="119175">MSRRSRVRRLHRTSSPHQHLAQLVVVAAPLLAVACSDPSPSASEGVPSRARSSQANASTAPEATARLQALSAAFPETLHRTPGVDLSRRGTGAYRAVSSGPATATVELPAHAGGEVSLADEASGLSIRFSLEGAAAVPAGVTEGGLALYRAALPDGRGRALDVVHRVHQGGTEDFVVLDRAPERSEVRYRVDVGRVAGLRLVERTLEFLDDSGTPRLRVAPPDLVGTGGERRPASLAVEGCDADTSPQAPWGRAVTPPGAPVCTVIVGWDGSGLRYPVLVDPSWVSTKNAMIVARTRHAVAEVEPGALASRILLTGGFNAAGNALSSAELYEPLSRTFAATGAMATARGAHTATSLVSLPVPSANLAEPRPVLVAGGGTTSTLASATPLGSLEVYNPATGQFVTDDDAMASPRFNHTATLVEGTRVLLAGGISLPLNQPTGSAYVYQLTGFVSGVPSSTLSATTNSLASSRHAHAAVRLATGNVLLTGGFVLSGTALPGAEIYQPLPPPGSFTPVTAISPSTAQMTALRGFHTATLLASGEVLITGGTTQITGGVFTNTVDIYHDGVQEPARRGFQFQPTPITMGAARAHHTATLLPTGQVAVTGGWNGVNNIGVTAPTQPFAIEIYDPVARSFSNLGGLLNFGTRRDHATILVNAGGDLAAGRSVLVTGGVGPDVPGVPLNTAQTLVKALGEVCGIGQECASGYCTEGVCCNEPCDQQCYSCSAARKEDATPASNGTCGPSRADTPLPVQCLNEIEVHNECDGAGNSRQDVATRDCKPGTCGPAGVCILGCNSDADCSLTGWCDLTTPPGGTGGAGGSGGAGGAGGAGGMGAGGAGGTGGVGGMGGAGAAGGSGGAGGGAGGGGGGSGGSGAVGGGGAGGTGGAGGAGGTGGGSTEPEYVGSCKPRFPDSTVCTYDRQCVSGNCVDGYCCNLPCQGQCQACDVINNVGVCTAVGTSQNPEEPHPNPDPLDPAGVARREPCPGEGDCAGKCIGNADALCVFPEVDQLYQAPQCACTDEGCSEPAVLTRFFCDGQGSFTAQPERCGGTEGGFRCEDGTSCKTTCAADTDCIADFICQEQDGERVCADLNATGPACDGDHTLRIAAADDQDCSPYRCPLGEGACPTTCASIGDCVGGKACNAAGACVDAPLPPEVANCSCKAAGVPSTGATPWLASLGLVGVAVAASVRRRRRR</sequence>
<feature type="transmembrane region" description="Helical" evidence="2">
    <location>
        <begin position="1168"/>
        <end position="1186"/>
    </location>
</feature>
<dbReference type="STRING" id="1192034.CAP_8117"/>
<protein>
    <submittedName>
        <fullName evidence="3">Uncharacterized protein</fullName>
    </submittedName>
</protein>
<keyword evidence="4" id="KW-1185">Reference proteome</keyword>
<keyword evidence="2" id="KW-0472">Membrane</keyword>
<feature type="compositionally biased region" description="Polar residues" evidence="1">
    <location>
        <begin position="50"/>
        <end position="61"/>
    </location>
</feature>
<evidence type="ECO:0000256" key="1">
    <source>
        <dbReference type="SAM" id="MobiDB-lite"/>
    </source>
</evidence>
<evidence type="ECO:0000313" key="4">
    <source>
        <dbReference type="Proteomes" id="UP000019678"/>
    </source>
</evidence>
<dbReference type="SMART" id="SM00612">
    <property type="entry name" value="Kelch"/>
    <property type="match status" value="2"/>
</dbReference>
<dbReference type="EMBL" id="ASRX01000008">
    <property type="protein sequence ID" value="EYF07616.1"/>
    <property type="molecule type" value="Genomic_DNA"/>
</dbReference>
<accession>A0A017TGB4</accession>
<reference evidence="3 4" key="1">
    <citation type="submission" date="2013-05" db="EMBL/GenBank/DDBJ databases">
        <title>Genome assembly of Chondromyces apiculatus DSM 436.</title>
        <authorList>
            <person name="Sharma G."/>
            <person name="Khatri I."/>
            <person name="Kaur C."/>
            <person name="Mayilraj S."/>
            <person name="Subramanian S."/>
        </authorList>
    </citation>
    <scope>NUCLEOTIDE SEQUENCE [LARGE SCALE GENOMIC DNA]</scope>
    <source>
        <strain evidence="3 4">DSM 436</strain>
    </source>
</reference>
<comment type="caution">
    <text evidence="3">The sequence shown here is derived from an EMBL/GenBank/DDBJ whole genome shotgun (WGS) entry which is preliminary data.</text>
</comment>
<evidence type="ECO:0000256" key="2">
    <source>
        <dbReference type="SAM" id="Phobius"/>
    </source>
</evidence>
<dbReference type="eggNOG" id="COG3055">
    <property type="taxonomic scope" value="Bacteria"/>
</dbReference>
<organism evidence="3 4">
    <name type="scientific">Chondromyces apiculatus DSM 436</name>
    <dbReference type="NCBI Taxonomy" id="1192034"/>
    <lineage>
        <taxon>Bacteria</taxon>
        <taxon>Pseudomonadati</taxon>
        <taxon>Myxococcota</taxon>
        <taxon>Polyangia</taxon>
        <taxon>Polyangiales</taxon>
        <taxon>Polyangiaceae</taxon>
        <taxon>Chondromyces</taxon>
    </lineage>
</organism>
<dbReference type="AlphaFoldDB" id="A0A017TGB4"/>
<dbReference type="PROSITE" id="PS51257">
    <property type="entry name" value="PROKAR_LIPOPROTEIN"/>
    <property type="match status" value="1"/>
</dbReference>
<keyword evidence="2" id="KW-0812">Transmembrane</keyword>
<dbReference type="SUPFAM" id="SSF117281">
    <property type="entry name" value="Kelch motif"/>
    <property type="match status" value="1"/>
</dbReference>
<name>A0A017TGB4_9BACT</name>
<dbReference type="InterPro" id="IPR037293">
    <property type="entry name" value="Gal_Oxidase_central_sf"/>
</dbReference>
<dbReference type="eggNOG" id="COG1361">
    <property type="taxonomic scope" value="Bacteria"/>
</dbReference>
<keyword evidence="2" id="KW-1133">Transmembrane helix</keyword>